<feature type="domain" description="tRNA/rRNA methyltransferase SpoU type" evidence="5">
    <location>
        <begin position="3"/>
        <end position="158"/>
    </location>
</feature>
<evidence type="ECO:0000256" key="2">
    <source>
        <dbReference type="ARBA" id="ARBA00022603"/>
    </source>
</evidence>
<organism evidence="6 7">
    <name type="scientific">Methanothrix thermoacetophila (strain DSM 6194 / JCM 14653 / NBRC 101360 / PT)</name>
    <name type="common">Methanosaeta thermophila</name>
    <dbReference type="NCBI Taxonomy" id="349307"/>
    <lineage>
        <taxon>Archaea</taxon>
        <taxon>Methanobacteriati</taxon>
        <taxon>Methanobacteriota</taxon>
        <taxon>Stenosarchaea group</taxon>
        <taxon>Methanomicrobia</taxon>
        <taxon>Methanotrichales</taxon>
        <taxon>Methanotrichaceae</taxon>
        <taxon>Methanothrix</taxon>
    </lineage>
</organism>
<evidence type="ECO:0000256" key="3">
    <source>
        <dbReference type="ARBA" id="ARBA00022679"/>
    </source>
</evidence>
<keyword evidence="3 6" id="KW-0808">Transferase</keyword>
<dbReference type="Gene3D" id="3.40.1280.10">
    <property type="match status" value="1"/>
</dbReference>
<accession>A0B8X6</accession>
<evidence type="ECO:0000313" key="6">
    <source>
        <dbReference type="EMBL" id="ABK15150.1"/>
    </source>
</evidence>
<dbReference type="OrthoDB" id="372184at2157"/>
<dbReference type="RefSeq" id="WP_011696542.1">
    <property type="nucleotide sequence ID" value="NC_008553.1"/>
</dbReference>
<gene>
    <name evidence="6" type="ordered locus">Mthe_1375</name>
</gene>
<dbReference type="HOGENOM" id="CLU_056931_3_0_2"/>
<dbReference type="InterPro" id="IPR029028">
    <property type="entry name" value="Alpha/beta_knot_MTases"/>
</dbReference>
<dbReference type="GO" id="GO:0005829">
    <property type="term" value="C:cytosol"/>
    <property type="evidence" value="ECO:0007669"/>
    <property type="project" value="TreeGrafter"/>
</dbReference>
<dbReference type="CDD" id="cd18093">
    <property type="entry name" value="SpoU-like_TrmJ"/>
    <property type="match status" value="1"/>
</dbReference>
<dbReference type="InterPro" id="IPR029026">
    <property type="entry name" value="tRNA_m1G_MTases_N"/>
</dbReference>
<dbReference type="Pfam" id="PF00588">
    <property type="entry name" value="SpoU_methylase"/>
    <property type="match status" value="1"/>
</dbReference>
<dbReference type="GO" id="GO:0002128">
    <property type="term" value="P:tRNA nucleoside ribose methylation"/>
    <property type="evidence" value="ECO:0007669"/>
    <property type="project" value="TreeGrafter"/>
</dbReference>
<dbReference type="GeneID" id="4462093"/>
<evidence type="ECO:0000256" key="4">
    <source>
        <dbReference type="ARBA" id="ARBA00022691"/>
    </source>
</evidence>
<evidence type="ECO:0000259" key="5">
    <source>
        <dbReference type="Pfam" id="PF00588"/>
    </source>
</evidence>
<dbReference type="PANTHER" id="PTHR42786">
    <property type="entry name" value="TRNA/RRNA METHYLTRANSFERASE"/>
    <property type="match status" value="1"/>
</dbReference>
<proteinExistence type="inferred from homology"/>
<sequence length="243" mass="27397">MKLRVVLVEPRYEGNVGAVARSMKNFGFNDLVLVRPCDIGSFGMAMAAHAKDILQSAKSVDRLEDALEGVNLIVGTTGKRLSRDHHHLRLHLRVPFLTPSELAERLRDKDGTVALLLGREDWGLTNDELMACDVLVSIPTSDEYPVMNLSHAATVLLYELGQVDSTLEIRLAGRDMLERIYESTDHLLRIINYPEHKIRYVVLMLRRIFGRAELTEREANTLLGVIKKAIWKVEGEEDQAPSE</sequence>
<evidence type="ECO:0000313" key="7">
    <source>
        <dbReference type="Proteomes" id="UP000000674"/>
    </source>
</evidence>
<dbReference type="InterPro" id="IPR004384">
    <property type="entry name" value="RNA_MeTrfase_TrmJ/LasT"/>
</dbReference>
<dbReference type="NCBIfam" id="TIGR00050">
    <property type="entry name" value="rRNA_methyl_1"/>
    <property type="match status" value="1"/>
</dbReference>
<protein>
    <submittedName>
        <fullName evidence="6">RNA methyltransferase, TrmH family, group 1</fullName>
    </submittedName>
</protein>
<dbReference type="KEGG" id="mtp:Mthe_1375"/>
<dbReference type="PANTHER" id="PTHR42786:SF2">
    <property type="entry name" value="TRNA (CYTIDINE_URIDINE-2'-O-)-METHYLTRANSFERASE TRMJ"/>
    <property type="match status" value="1"/>
</dbReference>
<dbReference type="Gene3D" id="1.10.8.590">
    <property type="match status" value="1"/>
</dbReference>
<comment type="similarity">
    <text evidence="1">Belongs to the class IV-like SAM-binding methyltransferase superfamily. RNA methyltransferase TrmH family.</text>
</comment>
<dbReference type="SUPFAM" id="SSF75217">
    <property type="entry name" value="alpha/beta knot"/>
    <property type="match status" value="1"/>
</dbReference>
<dbReference type="InterPro" id="IPR001537">
    <property type="entry name" value="SpoU_MeTrfase"/>
</dbReference>
<dbReference type="Proteomes" id="UP000000674">
    <property type="component" value="Chromosome"/>
</dbReference>
<keyword evidence="2 6" id="KW-0489">Methyltransferase</keyword>
<evidence type="ECO:0000256" key="1">
    <source>
        <dbReference type="ARBA" id="ARBA00007228"/>
    </source>
</evidence>
<dbReference type="GO" id="GO:0008173">
    <property type="term" value="F:RNA methyltransferase activity"/>
    <property type="evidence" value="ECO:0007669"/>
    <property type="project" value="InterPro"/>
</dbReference>
<keyword evidence="7" id="KW-1185">Reference proteome</keyword>
<reference evidence="6 7" key="1">
    <citation type="submission" date="2006-10" db="EMBL/GenBank/DDBJ databases">
        <title>Complete sequence of Methanosaeta thermophila PT.</title>
        <authorList>
            <consortium name="US DOE Joint Genome Institute"/>
            <person name="Copeland A."/>
            <person name="Lucas S."/>
            <person name="Lapidus A."/>
            <person name="Barry K."/>
            <person name="Detter J.C."/>
            <person name="Glavina del Rio T."/>
            <person name="Hammon N."/>
            <person name="Israni S."/>
            <person name="Pitluck S."/>
            <person name="Chain P."/>
            <person name="Malfatti S."/>
            <person name="Shin M."/>
            <person name="Vergez L."/>
            <person name="Schmutz J."/>
            <person name="Larimer F."/>
            <person name="Land M."/>
            <person name="Hauser L."/>
            <person name="Kyrpides N."/>
            <person name="Kim E."/>
            <person name="Smith K.S."/>
            <person name="Ingram-Smith C."/>
            <person name="Richardson P."/>
        </authorList>
    </citation>
    <scope>NUCLEOTIDE SEQUENCE [LARGE SCALE GENOMIC DNA]</scope>
    <source>
        <strain evidence="7">DSM 6194 / JCM 14653 / NBRC 101360 / PT</strain>
    </source>
</reference>
<keyword evidence="4" id="KW-0949">S-adenosyl-L-methionine</keyword>
<name>A0B8X6_METTP</name>
<dbReference type="PIRSF" id="PIRSF004808">
    <property type="entry name" value="LasT"/>
    <property type="match status" value="1"/>
</dbReference>
<dbReference type="STRING" id="349307.Mthe_1375"/>
<dbReference type="EMBL" id="CP000477">
    <property type="protein sequence ID" value="ABK15150.1"/>
    <property type="molecule type" value="Genomic_DNA"/>
</dbReference>
<dbReference type="GO" id="GO:0003723">
    <property type="term" value="F:RNA binding"/>
    <property type="evidence" value="ECO:0007669"/>
    <property type="project" value="InterPro"/>
</dbReference>
<dbReference type="AlphaFoldDB" id="A0B8X6"/>